<comment type="caution">
    <text evidence="2">The sequence shown here is derived from an EMBL/GenBank/DDBJ whole genome shotgun (WGS) entry which is preliminary data.</text>
</comment>
<dbReference type="EMBL" id="AHKC01019738">
    <property type="protein sequence ID" value="EKF26860.1"/>
    <property type="molecule type" value="Genomic_DNA"/>
</dbReference>
<evidence type="ECO:0000313" key="3">
    <source>
        <dbReference type="Proteomes" id="UP000007350"/>
    </source>
</evidence>
<name>K2MIA1_TRYCR</name>
<dbReference type="Proteomes" id="UP000007350">
    <property type="component" value="Unassembled WGS sequence"/>
</dbReference>
<dbReference type="AlphaFoldDB" id="K2MIA1"/>
<evidence type="ECO:0000256" key="1">
    <source>
        <dbReference type="SAM" id="Phobius"/>
    </source>
</evidence>
<keyword evidence="1" id="KW-0472">Membrane</keyword>
<feature type="transmembrane region" description="Helical" evidence="1">
    <location>
        <begin position="53"/>
        <end position="71"/>
    </location>
</feature>
<evidence type="ECO:0000313" key="2">
    <source>
        <dbReference type="EMBL" id="EKF26860.1"/>
    </source>
</evidence>
<gene>
    <name evidence="2" type="ORF">MOQ_009433</name>
</gene>
<keyword evidence="1" id="KW-0812">Transmembrane</keyword>
<organism evidence="2 3">
    <name type="scientific">Trypanosoma cruzi marinkellei</name>
    <dbReference type="NCBI Taxonomy" id="85056"/>
    <lineage>
        <taxon>Eukaryota</taxon>
        <taxon>Discoba</taxon>
        <taxon>Euglenozoa</taxon>
        <taxon>Kinetoplastea</taxon>
        <taxon>Metakinetoplastina</taxon>
        <taxon>Trypanosomatida</taxon>
        <taxon>Trypanosomatidae</taxon>
        <taxon>Trypanosoma</taxon>
        <taxon>Schizotrypanum</taxon>
    </lineage>
</organism>
<keyword evidence="3" id="KW-1185">Reference proteome</keyword>
<feature type="transmembrane region" description="Helical" evidence="1">
    <location>
        <begin position="6"/>
        <end position="27"/>
    </location>
</feature>
<accession>K2MIA1</accession>
<reference evidence="2 3" key="1">
    <citation type="journal article" date="2012" name="BMC Genomics">
        <title>Comparative genomic analysis of human infective Trypanosoma cruzi lineages with the bat-restricted subspecies T. cruzi marinkellei.</title>
        <authorList>
            <person name="Franzen O."/>
            <person name="Talavera-Lopez C."/>
            <person name="Ochaya S."/>
            <person name="Butler C.E."/>
            <person name="Messenger L.A."/>
            <person name="Lewis M.D."/>
            <person name="Llewellyn M.S."/>
            <person name="Marinkelle C.J."/>
            <person name="Tyler K.M."/>
            <person name="Miles M.A."/>
            <person name="Andersson B."/>
        </authorList>
    </citation>
    <scope>NUCLEOTIDE SEQUENCE [LARGE SCALE GENOMIC DNA]</scope>
    <source>
        <strain evidence="2 3">B7</strain>
    </source>
</reference>
<sequence length="102" mass="11767">MIYIYILWFLFISMRFAFFNAVVEVLVKKKTGREGVKRKTDSKRQKKKKRKKGLFCTCLFFFSFVVLLLFFPSPFSAASTTRIDVAGTRLTDPQVGSIHICG</sequence>
<proteinExistence type="predicted"/>
<feature type="non-terminal residue" evidence="2">
    <location>
        <position position="102"/>
    </location>
</feature>
<keyword evidence="1" id="KW-1133">Transmembrane helix</keyword>
<protein>
    <submittedName>
        <fullName evidence="2">Uncharacterized protein</fullName>
    </submittedName>
</protein>